<evidence type="ECO:0000256" key="5">
    <source>
        <dbReference type="ARBA" id="ARBA00023242"/>
    </source>
</evidence>
<dbReference type="PANTHER" id="PTHR47287:SF15">
    <property type="entry name" value="ZINC FINGER PROTEIN 3-LIKE"/>
    <property type="match status" value="1"/>
</dbReference>
<feature type="domain" description="C2H2-type" evidence="7">
    <location>
        <begin position="68"/>
        <end position="95"/>
    </location>
</feature>
<keyword evidence="2" id="KW-0479">Metal-binding</keyword>
<dbReference type="EMBL" id="OZ034822">
    <property type="protein sequence ID" value="CAL1415104.1"/>
    <property type="molecule type" value="Genomic_DNA"/>
</dbReference>
<dbReference type="InterPro" id="IPR036236">
    <property type="entry name" value="Znf_C2H2_sf"/>
</dbReference>
<dbReference type="PROSITE" id="PS00028">
    <property type="entry name" value="ZINC_FINGER_C2H2_1"/>
    <property type="match status" value="1"/>
</dbReference>
<evidence type="ECO:0000313" key="9">
    <source>
        <dbReference type="Proteomes" id="UP001497516"/>
    </source>
</evidence>
<reference evidence="8 9" key="1">
    <citation type="submission" date="2024-04" db="EMBL/GenBank/DDBJ databases">
        <authorList>
            <person name="Fracassetti M."/>
        </authorList>
    </citation>
    <scope>NUCLEOTIDE SEQUENCE [LARGE SCALE GENOMIC DNA]</scope>
</reference>
<organism evidence="8 9">
    <name type="scientific">Linum trigynum</name>
    <dbReference type="NCBI Taxonomy" id="586398"/>
    <lineage>
        <taxon>Eukaryota</taxon>
        <taxon>Viridiplantae</taxon>
        <taxon>Streptophyta</taxon>
        <taxon>Embryophyta</taxon>
        <taxon>Tracheophyta</taxon>
        <taxon>Spermatophyta</taxon>
        <taxon>Magnoliopsida</taxon>
        <taxon>eudicotyledons</taxon>
        <taxon>Gunneridae</taxon>
        <taxon>Pentapetalae</taxon>
        <taxon>rosids</taxon>
        <taxon>fabids</taxon>
        <taxon>Malpighiales</taxon>
        <taxon>Linaceae</taxon>
        <taxon>Linum</taxon>
    </lineage>
</organism>
<keyword evidence="9" id="KW-1185">Reference proteome</keyword>
<dbReference type="GO" id="GO:0005634">
    <property type="term" value="C:nucleus"/>
    <property type="evidence" value="ECO:0007669"/>
    <property type="project" value="UniProtKB-SubCell"/>
</dbReference>
<evidence type="ECO:0000313" key="8">
    <source>
        <dbReference type="EMBL" id="CAL1415104.1"/>
    </source>
</evidence>
<sequence length="190" mass="22064">MNDHHFQLPNTSLNFSLHHQPMEHLDHDRHDYYGGQVVNLDLVLDPHNNLTSSSSWSPRAHHHEARVFSCNYCQRKFYSSQALGGHQNAHKLERTLAKKTRRHIITTTTSSTTAARAAHHFAGARRGANNYHSSREAVEGMQLREEHYKEDQEGNFADDRDRNSWYVSMGYRESHVEEEFSTQLDLSLRL</sequence>
<evidence type="ECO:0000256" key="4">
    <source>
        <dbReference type="ARBA" id="ARBA00022833"/>
    </source>
</evidence>
<gene>
    <name evidence="8" type="ORF">LTRI10_LOCUS54226</name>
</gene>
<dbReference type="GO" id="GO:0008270">
    <property type="term" value="F:zinc ion binding"/>
    <property type="evidence" value="ECO:0007669"/>
    <property type="project" value="UniProtKB-KW"/>
</dbReference>
<keyword evidence="5" id="KW-0539">Nucleus</keyword>
<dbReference type="InterPro" id="IPR044246">
    <property type="entry name" value="ZFP3-like"/>
</dbReference>
<dbReference type="Gene3D" id="3.30.160.60">
    <property type="entry name" value="Classic Zinc Finger"/>
    <property type="match status" value="1"/>
</dbReference>
<protein>
    <recommendedName>
        <fullName evidence="7">C2H2-type domain-containing protein</fullName>
    </recommendedName>
</protein>
<evidence type="ECO:0000256" key="3">
    <source>
        <dbReference type="ARBA" id="ARBA00022771"/>
    </source>
</evidence>
<keyword evidence="4" id="KW-0862">Zinc</keyword>
<evidence type="ECO:0000256" key="1">
    <source>
        <dbReference type="ARBA" id="ARBA00004123"/>
    </source>
</evidence>
<dbReference type="PANTHER" id="PTHR47287">
    <property type="entry name" value="C2H2 AND C2HC ZINC FINGERS SUPERFAMILY PROTEIN"/>
    <property type="match status" value="1"/>
</dbReference>
<dbReference type="PROSITE" id="PS50157">
    <property type="entry name" value="ZINC_FINGER_C2H2_2"/>
    <property type="match status" value="1"/>
</dbReference>
<name>A0AAV2GY37_9ROSI</name>
<evidence type="ECO:0000259" key="7">
    <source>
        <dbReference type="PROSITE" id="PS50157"/>
    </source>
</evidence>
<dbReference type="SUPFAM" id="SSF57667">
    <property type="entry name" value="beta-beta-alpha zinc fingers"/>
    <property type="match status" value="1"/>
</dbReference>
<evidence type="ECO:0000256" key="2">
    <source>
        <dbReference type="ARBA" id="ARBA00022723"/>
    </source>
</evidence>
<dbReference type="GO" id="GO:0009788">
    <property type="term" value="P:negative regulation of abscisic acid-activated signaling pathway"/>
    <property type="evidence" value="ECO:0007669"/>
    <property type="project" value="InterPro"/>
</dbReference>
<proteinExistence type="predicted"/>
<evidence type="ECO:0000256" key="6">
    <source>
        <dbReference type="PROSITE-ProRule" id="PRU00042"/>
    </source>
</evidence>
<dbReference type="AlphaFoldDB" id="A0AAV2GY37"/>
<accession>A0AAV2GY37</accession>
<comment type="subcellular location">
    <subcellularLocation>
        <location evidence="1">Nucleus</location>
    </subcellularLocation>
</comment>
<keyword evidence="3 6" id="KW-0863">Zinc-finger</keyword>
<dbReference type="Proteomes" id="UP001497516">
    <property type="component" value="Chromosome 9"/>
</dbReference>
<dbReference type="InterPro" id="IPR013087">
    <property type="entry name" value="Znf_C2H2_type"/>
</dbReference>